<accession>A0A413SVD7</accession>
<dbReference type="AlphaFoldDB" id="A0A413SVD7"/>
<dbReference type="RefSeq" id="WP_118401017.1">
    <property type="nucleotide sequence ID" value="NZ_CABJGD010000050.1"/>
</dbReference>
<dbReference type="Pfam" id="PF17170">
    <property type="entry name" value="DUF5128"/>
    <property type="match status" value="1"/>
</dbReference>
<evidence type="ECO:0000313" key="2">
    <source>
        <dbReference type="Proteomes" id="UP000283855"/>
    </source>
</evidence>
<dbReference type="InterPro" id="IPR011042">
    <property type="entry name" value="6-blade_b-propeller_TolB-like"/>
</dbReference>
<dbReference type="EMBL" id="QSFT01000050">
    <property type="protein sequence ID" value="RHA73005.1"/>
    <property type="molecule type" value="Genomic_DNA"/>
</dbReference>
<dbReference type="Gene3D" id="2.120.10.30">
    <property type="entry name" value="TolB, C-terminal domain"/>
    <property type="match status" value="1"/>
</dbReference>
<reference evidence="1 2" key="1">
    <citation type="submission" date="2018-08" db="EMBL/GenBank/DDBJ databases">
        <title>A genome reference for cultivated species of the human gut microbiota.</title>
        <authorList>
            <person name="Zou Y."/>
            <person name="Xue W."/>
            <person name="Luo G."/>
        </authorList>
    </citation>
    <scope>NUCLEOTIDE SEQUENCE [LARGE SCALE GENOMIC DNA]</scope>
    <source>
        <strain evidence="1 2">AM42-38</strain>
    </source>
</reference>
<dbReference type="Proteomes" id="UP000283855">
    <property type="component" value="Unassembled WGS sequence"/>
</dbReference>
<protein>
    <submittedName>
        <fullName evidence="1">6-bladed beta-propeller</fullName>
    </submittedName>
</protein>
<proteinExistence type="predicted"/>
<dbReference type="PROSITE" id="PS51257">
    <property type="entry name" value="PROKAR_LIPOPROTEIN"/>
    <property type="match status" value="1"/>
</dbReference>
<comment type="caution">
    <text evidence="1">The sequence shown here is derived from an EMBL/GenBank/DDBJ whole genome shotgun (WGS) entry which is preliminary data.</text>
</comment>
<dbReference type="SUPFAM" id="SSF63829">
    <property type="entry name" value="Calcium-dependent phosphotriesterase"/>
    <property type="match status" value="1"/>
</dbReference>
<evidence type="ECO:0000313" key="1">
    <source>
        <dbReference type="EMBL" id="RHA73005.1"/>
    </source>
</evidence>
<sequence length="403" mass="46591">MKNSILFIILSFSLLSCQHKGDSTKNSTIETIPVFSNYTAELPFSAFVDTIELIPLETTEDNLIGEITRVIFNDGKYYIRSTNGMQNPKLFVFNENGKYIQKISKQGVGPGEYIQFEDFTIANDNHIVIADYRKLLYFDPEGQFLHETKVEIPPTEGDFSPTEILPTKDNEYLIFLTFPEKHLLAKINNEGKQDFFFNPGEDGVKKSQFFRTWRALFSTDSCFYLNYPYCDTIYSISSDLSKITPSYYIDYTPKKLPDIPIEPTDDVISWKKKLSHLGDYLKTASFGIRDKFLYIGITDKAYKGYLSLYSKRSKKIMTAKRLVDDMYLKGNVITVTGKRIPHNMDGNDIIWEIKPRILMKGYQRLSATDRETLQQKYPAWDQISSSLKEDDNPVLLRIKVKDF</sequence>
<name>A0A413SVD7_9BACT</name>
<organism evidence="1 2">
    <name type="scientific">Phocaeicola coprophilus</name>
    <dbReference type="NCBI Taxonomy" id="387090"/>
    <lineage>
        <taxon>Bacteria</taxon>
        <taxon>Pseudomonadati</taxon>
        <taxon>Bacteroidota</taxon>
        <taxon>Bacteroidia</taxon>
        <taxon>Bacteroidales</taxon>
        <taxon>Bacteroidaceae</taxon>
        <taxon>Phocaeicola</taxon>
    </lineage>
</organism>
<gene>
    <name evidence="1" type="ORF">DW921_14490</name>
</gene>